<dbReference type="EC" id="1.5.5.1" evidence="12"/>
<evidence type="ECO:0000256" key="12">
    <source>
        <dbReference type="RuleBase" id="RU366068"/>
    </source>
</evidence>
<dbReference type="SUPFAM" id="SSF54862">
    <property type="entry name" value="4Fe-4S ferredoxins"/>
    <property type="match status" value="1"/>
</dbReference>
<evidence type="ECO:0000256" key="1">
    <source>
        <dbReference type="ARBA" id="ARBA00001974"/>
    </source>
</evidence>
<reference evidence="14 15" key="1">
    <citation type="submission" date="2024-03" db="EMBL/GenBank/DDBJ databases">
        <title>Novel species of the genus Variovorax.</title>
        <authorList>
            <person name="Liu Q."/>
            <person name="Xin Y.-H."/>
        </authorList>
    </citation>
    <scope>NUCLEOTIDE SEQUENCE [LARGE SCALE GENOMIC DNA]</scope>
    <source>
        <strain evidence="14 15">KACC 18899</strain>
    </source>
</reference>
<evidence type="ECO:0000313" key="14">
    <source>
        <dbReference type="EMBL" id="MEJ8810127.1"/>
    </source>
</evidence>
<keyword evidence="11 12" id="KW-0830">Ubiquinone</keyword>
<dbReference type="PROSITE" id="PS51379">
    <property type="entry name" value="4FE4S_FER_2"/>
    <property type="match status" value="1"/>
</dbReference>
<keyword evidence="8 12" id="KW-0560">Oxidoreductase</keyword>
<name>A0ABU8V8Z3_9BURK</name>
<dbReference type="PANTHER" id="PTHR10617:SF107">
    <property type="entry name" value="ELECTRON TRANSFER FLAVOPROTEIN-UBIQUINONE OXIDOREDUCTASE, MITOCHONDRIAL"/>
    <property type="match status" value="1"/>
</dbReference>
<sequence length="565" mass="61947">MTNDEILAQFGPRESMEYDVVVVGAGPAGLSTAIRLKQLAASHGKEISVVVLEKGSEPGAHILSGAIMDPRALYELLPDWEEMGAPLNQPVTQDTFLMLTETGATRTPNFMLPHNFHNEGNYIVSLGNVVRWLAQQAEALGVEIFPGFPAAEVLYTEDGKVRGVATGNMGIGKDGEPTENFQLGMELLGKYTIFAEGARGHLGRQLIAKYELDEGKDPQSYGIGIKELWEIDPARHEPGLAVHTAGWPLPSDTYGGSFLYHAENNQVVVGFVVGLDYQNPYLSPFEEFQRFKTHPNIRWYFEGQDKGLKAPKRLSYGARAITAGGLLSLPKTIFPGGALVGCDAGYLNASRIKGSHAAIKTGMLAAEAAYDAVMAGRQHDELTGYPAAFERSWLHTELKKARNFKQWFKKGIAVGTIMTGIEQFLLRGHVPWTIHRNQPDNERLKRASASKKINYPKPDGKLTFDRLSSVFISNTNHEENQPAHLTLKNAAVPTQINLPEYAGPEGRYCPAGVYEFVPDESSGKERLQINAQNCVHCKTCDIKDPTQNIVWVTPEGGGGPNYVGM</sequence>
<dbReference type="InterPro" id="IPR007859">
    <property type="entry name" value="ETF-QO/FixX_C"/>
</dbReference>
<keyword evidence="7 12" id="KW-0249">Electron transport</keyword>
<keyword evidence="9 12" id="KW-0408">Iron</keyword>
<organism evidence="14 15">
    <name type="scientific">Variovorax ureilyticus</name>
    <dbReference type="NCBI Taxonomy" id="1836198"/>
    <lineage>
        <taxon>Bacteria</taxon>
        <taxon>Pseudomonadati</taxon>
        <taxon>Pseudomonadota</taxon>
        <taxon>Betaproteobacteria</taxon>
        <taxon>Burkholderiales</taxon>
        <taxon>Comamonadaceae</taxon>
        <taxon>Variovorax</taxon>
    </lineage>
</organism>
<evidence type="ECO:0000256" key="4">
    <source>
        <dbReference type="ARBA" id="ARBA00022630"/>
    </source>
</evidence>
<evidence type="ECO:0000256" key="8">
    <source>
        <dbReference type="ARBA" id="ARBA00023002"/>
    </source>
</evidence>
<dbReference type="RefSeq" id="WP_340355427.1">
    <property type="nucleotide sequence ID" value="NZ_JBBKZU010000001.1"/>
</dbReference>
<keyword evidence="10 12" id="KW-0411">Iron-sulfur</keyword>
<evidence type="ECO:0000313" key="15">
    <source>
        <dbReference type="Proteomes" id="UP001365846"/>
    </source>
</evidence>
<dbReference type="InterPro" id="IPR040156">
    <property type="entry name" value="ETF-QO"/>
</dbReference>
<dbReference type="InterPro" id="IPR049398">
    <property type="entry name" value="ETF-QO/FixC_UQ-bd"/>
</dbReference>
<evidence type="ECO:0000256" key="3">
    <source>
        <dbReference type="ARBA" id="ARBA00022448"/>
    </source>
</evidence>
<evidence type="ECO:0000256" key="11">
    <source>
        <dbReference type="ARBA" id="ARBA00023075"/>
    </source>
</evidence>
<dbReference type="Gene3D" id="3.50.50.60">
    <property type="entry name" value="FAD/NAD(P)-binding domain"/>
    <property type="match status" value="1"/>
</dbReference>
<proteinExistence type="predicted"/>
<comment type="catalytic activity">
    <reaction evidence="12">
        <text>a ubiquinone + reduced [electron-transfer flavoprotein] = a ubiquinol + oxidized [electron-transfer flavoprotein] + H(+)</text>
        <dbReference type="Rhea" id="RHEA:24052"/>
        <dbReference type="Rhea" id="RHEA-COMP:9565"/>
        <dbReference type="Rhea" id="RHEA-COMP:9566"/>
        <dbReference type="Rhea" id="RHEA-COMP:10685"/>
        <dbReference type="Rhea" id="RHEA-COMP:10686"/>
        <dbReference type="ChEBI" id="CHEBI:15378"/>
        <dbReference type="ChEBI" id="CHEBI:16389"/>
        <dbReference type="ChEBI" id="CHEBI:17976"/>
        <dbReference type="ChEBI" id="CHEBI:57692"/>
        <dbReference type="ChEBI" id="CHEBI:58307"/>
        <dbReference type="EC" id="1.5.5.1"/>
    </reaction>
</comment>
<dbReference type="PANTHER" id="PTHR10617">
    <property type="entry name" value="ELECTRON TRANSFER FLAVOPROTEIN-UBIQUINONE OXIDOREDUCTASE"/>
    <property type="match status" value="1"/>
</dbReference>
<evidence type="ECO:0000256" key="9">
    <source>
        <dbReference type="ARBA" id="ARBA00023004"/>
    </source>
</evidence>
<evidence type="ECO:0000259" key="13">
    <source>
        <dbReference type="PROSITE" id="PS51379"/>
    </source>
</evidence>
<evidence type="ECO:0000256" key="2">
    <source>
        <dbReference type="ARBA" id="ARBA00002819"/>
    </source>
</evidence>
<keyword evidence="6 12" id="KW-0274">FAD</keyword>
<dbReference type="Pfam" id="PF13450">
    <property type="entry name" value="NAD_binding_8"/>
    <property type="match status" value="1"/>
</dbReference>
<dbReference type="Proteomes" id="UP001365846">
    <property type="component" value="Unassembled WGS sequence"/>
</dbReference>
<dbReference type="GO" id="GO:0004174">
    <property type="term" value="F:electron-transferring-flavoprotein dehydrogenase activity"/>
    <property type="evidence" value="ECO:0007669"/>
    <property type="project" value="UniProtKB-EC"/>
</dbReference>
<dbReference type="Gene3D" id="3.30.70.20">
    <property type="match status" value="1"/>
</dbReference>
<keyword evidence="3 12" id="KW-0813">Transport</keyword>
<comment type="cofactor">
    <cofactor evidence="12">
        <name>[4Fe-4S] cluster</name>
        <dbReference type="ChEBI" id="CHEBI:49883"/>
    </cofactor>
    <text evidence="12">Binds 1 [4Fe-4S] cluster.</text>
</comment>
<evidence type="ECO:0000256" key="6">
    <source>
        <dbReference type="ARBA" id="ARBA00022827"/>
    </source>
</evidence>
<dbReference type="Gene3D" id="3.30.9.90">
    <property type="match status" value="1"/>
</dbReference>
<feature type="domain" description="4Fe-4S ferredoxin-type" evidence="13">
    <location>
        <begin position="525"/>
        <end position="554"/>
    </location>
</feature>
<accession>A0ABU8V8Z3</accession>
<dbReference type="Pfam" id="PF05187">
    <property type="entry name" value="Fer4_ETF_QO"/>
    <property type="match status" value="1"/>
</dbReference>
<evidence type="ECO:0000256" key="7">
    <source>
        <dbReference type="ARBA" id="ARBA00022982"/>
    </source>
</evidence>
<keyword evidence="5 12" id="KW-0479">Metal-binding</keyword>
<dbReference type="Pfam" id="PF21162">
    <property type="entry name" value="ETFQO_UQ-bd"/>
    <property type="match status" value="1"/>
</dbReference>
<comment type="cofactor">
    <cofactor evidence="1 12">
        <name>FAD</name>
        <dbReference type="ChEBI" id="CHEBI:57692"/>
    </cofactor>
</comment>
<dbReference type="SUPFAM" id="SSF51905">
    <property type="entry name" value="FAD/NAD(P)-binding domain"/>
    <property type="match status" value="1"/>
</dbReference>
<evidence type="ECO:0000256" key="10">
    <source>
        <dbReference type="ARBA" id="ARBA00023014"/>
    </source>
</evidence>
<dbReference type="InterPro" id="IPR036188">
    <property type="entry name" value="FAD/NAD-bd_sf"/>
</dbReference>
<dbReference type="PRINTS" id="PR00420">
    <property type="entry name" value="RNGMNOXGNASE"/>
</dbReference>
<dbReference type="EMBL" id="JBBKZU010000001">
    <property type="protein sequence ID" value="MEJ8810127.1"/>
    <property type="molecule type" value="Genomic_DNA"/>
</dbReference>
<dbReference type="InterPro" id="IPR017896">
    <property type="entry name" value="4Fe4S_Fe-S-bd"/>
</dbReference>
<keyword evidence="4 12" id="KW-0285">Flavoprotein</keyword>
<keyword evidence="15" id="KW-1185">Reference proteome</keyword>
<dbReference type="SUPFAM" id="SSF54373">
    <property type="entry name" value="FAD-linked reductases, C-terminal domain"/>
    <property type="match status" value="1"/>
</dbReference>
<evidence type="ECO:0000256" key="5">
    <source>
        <dbReference type="ARBA" id="ARBA00022723"/>
    </source>
</evidence>
<protein>
    <recommendedName>
        <fullName evidence="12">Electron transfer flavoprotein-ubiquinone oxidoreductase</fullName>
        <shortName evidence="12">ETF-QO</shortName>
        <ecNumber evidence="12">1.5.5.1</ecNumber>
    </recommendedName>
</protein>
<comment type="caution">
    <text evidence="14">The sequence shown here is derived from an EMBL/GenBank/DDBJ whole genome shotgun (WGS) entry which is preliminary data.</text>
</comment>
<gene>
    <name evidence="14" type="ORF">WKW77_03560</name>
</gene>
<comment type="function">
    <text evidence="2 12">Accepts electrons from ETF and reduces ubiquinone.</text>
</comment>